<proteinExistence type="predicted"/>
<evidence type="ECO:0000256" key="4">
    <source>
        <dbReference type="ARBA" id="ARBA00022679"/>
    </source>
</evidence>
<dbReference type="Pfam" id="PF13181">
    <property type="entry name" value="TPR_8"/>
    <property type="match status" value="1"/>
</dbReference>
<name>A0ABR9ANL7_9BACT</name>
<evidence type="ECO:0000256" key="3">
    <source>
        <dbReference type="ARBA" id="ARBA00022553"/>
    </source>
</evidence>
<dbReference type="Gene3D" id="1.25.40.10">
    <property type="entry name" value="Tetratricopeptide repeat domain"/>
    <property type="match status" value="2"/>
</dbReference>
<keyword evidence="11" id="KW-1185">Reference proteome</keyword>
<evidence type="ECO:0000256" key="2">
    <source>
        <dbReference type="ARBA" id="ARBA00012438"/>
    </source>
</evidence>
<dbReference type="InterPro" id="IPR005467">
    <property type="entry name" value="His_kinase_dom"/>
</dbReference>
<keyword evidence="5" id="KW-0547">Nucleotide-binding</keyword>
<keyword evidence="6" id="KW-0418">Kinase</keyword>
<comment type="caution">
    <text evidence="10">The sequence shown here is derived from an EMBL/GenBank/DDBJ whole genome shotgun (WGS) entry which is preliminary data.</text>
</comment>
<dbReference type="InterPro" id="IPR019734">
    <property type="entry name" value="TPR_rpt"/>
</dbReference>
<dbReference type="InterPro" id="IPR011495">
    <property type="entry name" value="Sig_transdc_His_kin_sub2_dim/P"/>
</dbReference>
<keyword evidence="7" id="KW-0067">ATP-binding</keyword>
<comment type="catalytic activity">
    <reaction evidence="1">
        <text>ATP + protein L-histidine = ADP + protein N-phospho-L-histidine.</text>
        <dbReference type="EC" id="2.7.13.3"/>
    </reaction>
</comment>
<feature type="transmembrane region" description="Helical" evidence="8">
    <location>
        <begin position="391"/>
        <end position="410"/>
    </location>
</feature>
<keyword evidence="8" id="KW-0812">Transmembrane</keyword>
<evidence type="ECO:0000256" key="5">
    <source>
        <dbReference type="ARBA" id="ARBA00022741"/>
    </source>
</evidence>
<dbReference type="InterPro" id="IPR011990">
    <property type="entry name" value="TPR-like_helical_dom_sf"/>
</dbReference>
<keyword evidence="3" id="KW-0597">Phosphoprotein</keyword>
<dbReference type="SMART" id="SM00028">
    <property type="entry name" value="TPR"/>
    <property type="match status" value="5"/>
</dbReference>
<dbReference type="RefSeq" id="WP_192010100.1">
    <property type="nucleotide sequence ID" value="NZ_JACYTQ010000003.1"/>
</dbReference>
<dbReference type="PROSITE" id="PS50109">
    <property type="entry name" value="HIS_KIN"/>
    <property type="match status" value="1"/>
</dbReference>
<organism evidence="10 11">
    <name type="scientific">Echinicola arenosa</name>
    <dbReference type="NCBI Taxonomy" id="2774144"/>
    <lineage>
        <taxon>Bacteria</taxon>
        <taxon>Pseudomonadati</taxon>
        <taxon>Bacteroidota</taxon>
        <taxon>Cytophagia</taxon>
        <taxon>Cytophagales</taxon>
        <taxon>Cyclobacteriaceae</taxon>
        <taxon>Echinicola</taxon>
    </lineage>
</organism>
<evidence type="ECO:0000259" key="9">
    <source>
        <dbReference type="PROSITE" id="PS50109"/>
    </source>
</evidence>
<feature type="domain" description="Histidine kinase" evidence="9">
    <location>
        <begin position="429"/>
        <end position="623"/>
    </location>
</feature>
<sequence>MKFDPKFIRTWSLISFFLVWTICFSFGQEPFQSKQDSLFDLTNTYLDEGEHHKAKLILLRLLADVDWSSRLVNKRKATNNLGFSYYYLGQYDSSNHFYILTNQAATELKDTVKIISSFKSIAMSYRRMGLYSKSLESSQKALEVAKIKKDTASASEILNTIGLMYIDLGENELAAKSHRESLALALAIGDSTMESFVYNNLAMAYRKLNYIDSSLYYNFRSLDLKNRLSIVNTASTLTNIGLDFLKLNQLDSAQKYLEWANMVYHKNEHQIGFLVSYNNLADLFLHLGQYQTAKFYLDSGATLLNAVTLKDLLLDHYDLKVKVNEKMGQHEDALMALKKLGELKEEVFLEEKLQVQKVESRFLLRERELENEYLEQETVLAQARIRTNEQFIIFLASVVGLSIIFGLFLFRFNRKLKEKNLIIIDQKKDNEHRIYNFLTRLQQLLRLASESISDEKAKEVLRNSEAAIISIASLQEYLTYSNHEEEDVLLGNYLLDLTSHLEELFRHTGQKIDFRVEIDSNAKSTRLSVPTLLNLGLIVSEIITNASKYAFNETINYPQISVSLKRQANVILIHLEDNGIGISNEASEGLGTKLIGRLARYIQAEISLQSDVGTRYTLKLIRK</sequence>
<evidence type="ECO:0000256" key="7">
    <source>
        <dbReference type="ARBA" id="ARBA00022840"/>
    </source>
</evidence>
<reference evidence="10 11" key="1">
    <citation type="submission" date="2020-09" db="EMBL/GenBank/DDBJ databases">
        <title>Echinicola sp. CAU 1574 isolated from sand of Sido Beach.</title>
        <authorList>
            <person name="Kim W."/>
        </authorList>
    </citation>
    <scope>NUCLEOTIDE SEQUENCE [LARGE SCALE GENOMIC DNA]</scope>
    <source>
        <strain evidence="10 11">CAU 1574</strain>
    </source>
</reference>
<dbReference type="InterPro" id="IPR036890">
    <property type="entry name" value="HATPase_C_sf"/>
</dbReference>
<evidence type="ECO:0000313" key="11">
    <source>
        <dbReference type="Proteomes" id="UP000647133"/>
    </source>
</evidence>
<keyword evidence="8" id="KW-0472">Membrane</keyword>
<dbReference type="EMBL" id="JACYTQ010000003">
    <property type="protein sequence ID" value="MBD8489214.1"/>
    <property type="molecule type" value="Genomic_DNA"/>
</dbReference>
<dbReference type="InterPro" id="IPR003594">
    <property type="entry name" value="HATPase_dom"/>
</dbReference>
<evidence type="ECO:0000256" key="1">
    <source>
        <dbReference type="ARBA" id="ARBA00000085"/>
    </source>
</evidence>
<dbReference type="SUPFAM" id="SSF48452">
    <property type="entry name" value="TPR-like"/>
    <property type="match status" value="2"/>
</dbReference>
<dbReference type="PANTHER" id="PTHR41523:SF8">
    <property type="entry name" value="ETHYLENE RESPONSE SENSOR PROTEIN"/>
    <property type="match status" value="1"/>
</dbReference>
<evidence type="ECO:0000313" key="10">
    <source>
        <dbReference type="EMBL" id="MBD8489214.1"/>
    </source>
</evidence>
<evidence type="ECO:0000256" key="8">
    <source>
        <dbReference type="SAM" id="Phobius"/>
    </source>
</evidence>
<dbReference type="Proteomes" id="UP000647133">
    <property type="component" value="Unassembled WGS sequence"/>
</dbReference>
<gene>
    <name evidence="10" type="ORF">IFO69_10700</name>
</gene>
<dbReference type="Pfam" id="PF07568">
    <property type="entry name" value="HisKA_2"/>
    <property type="match status" value="1"/>
</dbReference>
<dbReference type="EC" id="2.7.13.3" evidence="2"/>
<keyword evidence="8" id="KW-1133">Transmembrane helix</keyword>
<protein>
    <recommendedName>
        <fullName evidence="2">histidine kinase</fullName>
        <ecNumber evidence="2">2.7.13.3</ecNumber>
    </recommendedName>
</protein>
<dbReference type="Gene3D" id="3.30.565.10">
    <property type="entry name" value="Histidine kinase-like ATPase, C-terminal domain"/>
    <property type="match status" value="1"/>
</dbReference>
<keyword evidence="4" id="KW-0808">Transferase</keyword>
<accession>A0ABR9ANL7</accession>
<dbReference type="PANTHER" id="PTHR41523">
    <property type="entry name" value="TWO-COMPONENT SYSTEM SENSOR PROTEIN"/>
    <property type="match status" value="1"/>
</dbReference>
<evidence type="ECO:0000256" key="6">
    <source>
        <dbReference type="ARBA" id="ARBA00022777"/>
    </source>
</evidence>
<dbReference type="SUPFAM" id="SSF55874">
    <property type="entry name" value="ATPase domain of HSP90 chaperone/DNA topoisomerase II/histidine kinase"/>
    <property type="match status" value="1"/>
</dbReference>
<dbReference type="Pfam" id="PF02518">
    <property type="entry name" value="HATPase_c"/>
    <property type="match status" value="1"/>
</dbReference>